<evidence type="ECO:0000313" key="1">
    <source>
        <dbReference type="EMBL" id="PVU91790.1"/>
    </source>
</evidence>
<reference evidence="1 2" key="1">
    <citation type="journal article" date="2018" name="MBio">
        <title>Comparative Genomics Reveals the Core Gene Toolbox for the Fungus-Insect Symbiosis.</title>
        <authorList>
            <person name="Wang Y."/>
            <person name="Stata M."/>
            <person name="Wang W."/>
            <person name="Stajich J.E."/>
            <person name="White M.M."/>
            <person name="Moncalvo J.M."/>
        </authorList>
    </citation>
    <scope>NUCLEOTIDE SEQUENCE [LARGE SCALE GENOMIC DNA]</scope>
    <source>
        <strain evidence="1 2">SWE-8-4</strain>
    </source>
</reference>
<name>A0A2T9YHJ1_9FUNG</name>
<accession>A0A2T9YHJ1</accession>
<dbReference type="OrthoDB" id="5588518at2759"/>
<proteinExistence type="predicted"/>
<dbReference type="AlphaFoldDB" id="A0A2T9YHJ1"/>
<comment type="caution">
    <text evidence="1">The sequence shown here is derived from an EMBL/GenBank/DDBJ whole genome shotgun (WGS) entry which is preliminary data.</text>
</comment>
<evidence type="ECO:0000313" key="2">
    <source>
        <dbReference type="Proteomes" id="UP000245383"/>
    </source>
</evidence>
<organism evidence="1 2">
    <name type="scientific">Smittium simulii</name>
    <dbReference type="NCBI Taxonomy" id="133385"/>
    <lineage>
        <taxon>Eukaryota</taxon>
        <taxon>Fungi</taxon>
        <taxon>Fungi incertae sedis</taxon>
        <taxon>Zoopagomycota</taxon>
        <taxon>Kickxellomycotina</taxon>
        <taxon>Harpellomycetes</taxon>
        <taxon>Harpellales</taxon>
        <taxon>Legeriomycetaceae</taxon>
        <taxon>Smittium</taxon>
    </lineage>
</organism>
<protein>
    <submittedName>
        <fullName evidence="1">Uncharacterized protein</fullName>
    </submittedName>
</protein>
<dbReference type="EMBL" id="MBFR01000185">
    <property type="protein sequence ID" value="PVU91790.1"/>
    <property type="molecule type" value="Genomic_DNA"/>
</dbReference>
<sequence>MRSCCLGAYLKWNKDFIGRYAKSVFTQKRFIEECPFYKAIVTETIEHMLLEVSREQALRADILPQ</sequence>
<keyword evidence="2" id="KW-1185">Reference proteome</keyword>
<dbReference type="Proteomes" id="UP000245383">
    <property type="component" value="Unassembled WGS sequence"/>
</dbReference>
<gene>
    <name evidence="1" type="ORF">BB561_004207</name>
</gene>